<protein>
    <submittedName>
        <fullName evidence="2">Uncharacterized protein</fullName>
    </submittedName>
</protein>
<evidence type="ECO:0000313" key="3">
    <source>
        <dbReference type="Proteomes" id="UP001472677"/>
    </source>
</evidence>
<organism evidence="2 3">
    <name type="scientific">Hibiscus sabdariffa</name>
    <name type="common">roselle</name>
    <dbReference type="NCBI Taxonomy" id="183260"/>
    <lineage>
        <taxon>Eukaryota</taxon>
        <taxon>Viridiplantae</taxon>
        <taxon>Streptophyta</taxon>
        <taxon>Embryophyta</taxon>
        <taxon>Tracheophyta</taxon>
        <taxon>Spermatophyta</taxon>
        <taxon>Magnoliopsida</taxon>
        <taxon>eudicotyledons</taxon>
        <taxon>Gunneridae</taxon>
        <taxon>Pentapetalae</taxon>
        <taxon>rosids</taxon>
        <taxon>malvids</taxon>
        <taxon>Malvales</taxon>
        <taxon>Malvaceae</taxon>
        <taxon>Malvoideae</taxon>
        <taxon>Hibiscus</taxon>
    </lineage>
</organism>
<keyword evidence="3" id="KW-1185">Reference proteome</keyword>
<dbReference type="EMBL" id="JBBPBM010000007">
    <property type="protein sequence ID" value="KAK8575034.1"/>
    <property type="molecule type" value="Genomic_DNA"/>
</dbReference>
<reference evidence="2 3" key="1">
    <citation type="journal article" date="2024" name="G3 (Bethesda)">
        <title>Genome assembly of Hibiscus sabdariffa L. provides insights into metabolisms of medicinal natural products.</title>
        <authorList>
            <person name="Kim T."/>
        </authorList>
    </citation>
    <scope>NUCLEOTIDE SEQUENCE [LARGE SCALE GENOMIC DNA]</scope>
    <source>
        <strain evidence="2">TK-2024</strain>
        <tissue evidence="2">Old leaves</tissue>
    </source>
</reference>
<comment type="caution">
    <text evidence="2">The sequence shown here is derived from an EMBL/GenBank/DDBJ whole genome shotgun (WGS) entry which is preliminary data.</text>
</comment>
<evidence type="ECO:0000256" key="1">
    <source>
        <dbReference type="SAM" id="SignalP"/>
    </source>
</evidence>
<feature type="chain" id="PRO_5045517151" evidence="1">
    <location>
        <begin position="20"/>
        <end position="99"/>
    </location>
</feature>
<gene>
    <name evidence="2" type="ORF">V6N12_062711</name>
</gene>
<accession>A0ABR2F9U4</accession>
<sequence>MAAIFLVTSLQVILCPPKAETPALTPFSAVVPPHYISVPRQNTTIATLETILEEENEEDVGMDVSQNSSLPSASATLLSPCFFQVKKPLSLFSHNCECA</sequence>
<feature type="signal peptide" evidence="1">
    <location>
        <begin position="1"/>
        <end position="19"/>
    </location>
</feature>
<evidence type="ECO:0000313" key="2">
    <source>
        <dbReference type="EMBL" id="KAK8575034.1"/>
    </source>
</evidence>
<proteinExistence type="predicted"/>
<keyword evidence="1" id="KW-0732">Signal</keyword>
<dbReference type="Proteomes" id="UP001472677">
    <property type="component" value="Unassembled WGS sequence"/>
</dbReference>
<name>A0ABR2F9U4_9ROSI</name>